<feature type="domain" description="F-box" evidence="2">
    <location>
        <begin position="205"/>
        <end position="251"/>
    </location>
</feature>
<evidence type="ECO:0000256" key="1">
    <source>
        <dbReference type="SAM" id="MobiDB-lite"/>
    </source>
</evidence>
<dbReference type="Gene3D" id="1.20.1280.50">
    <property type="match status" value="1"/>
</dbReference>
<dbReference type="SUPFAM" id="SSF81383">
    <property type="entry name" value="F-box domain"/>
    <property type="match status" value="1"/>
</dbReference>
<evidence type="ECO:0000313" key="3">
    <source>
        <dbReference type="EMBL" id="KAL1884645.1"/>
    </source>
</evidence>
<dbReference type="InterPro" id="IPR036047">
    <property type="entry name" value="F-box-like_dom_sf"/>
</dbReference>
<reference evidence="3 4" key="1">
    <citation type="journal article" date="2024" name="IMA Fungus">
        <title>IMA Genome - F19 : A genome assembly and annotation guide to empower mycologists, including annotated draft genome sequences of Ceratocystis pirilliformis, Diaporthe australafricana, Fusarium ophioides, Paecilomyces lecythidis, and Sporothrix stenoceras.</title>
        <authorList>
            <person name="Aylward J."/>
            <person name="Wilson A.M."/>
            <person name="Visagie C.M."/>
            <person name="Spraker J."/>
            <person name="Barnes I."/>
            <person name="Buitendag C."/>
            <person name="Ceriani C."/>
            <person name="Del Mar Angel L."/>
            <person name="du Plessis D."/>
            <person name="Fuchs T."/>
            <person name="Gasser K."/>
            <person name="Kramer D."/>
            <person name="Li W."/>
            <person name="Munsamy K."/>
            <person name="Piso A."/>
            <person name="Price J.L."/>
            <person name="Sonnekus B."/>
            <person name="Thomas C."/>
            <person name="van der Nest A."/>
            <person name="van Dijk A."/>
            <person name="van Heerden A."/>
            <person name="van Vuuren N."/>
            <person name="Yilmaz N."/>
            <person name="Duong T.A."/>
            <person name="van der Merwe N.A."/>
            <person name="Wingfield M.J."/>
            <person name="Wingfield B.D."/>
        </authorList>
    </citation>
    <scope>NUCLEOTIDE SEQUENCE [LARGE SCALE GENOMIC DNA]</scope>
    <source>
        <strain evidence="3 4">CMW 18167</strain>
    </source>
</reference>
<dbReference type="InterPro" id="IPR056021">
    <property type="entry name" value="DUF7600"/>
</dbReference>
<dbReference type="PROSITE" id="PS50181">
    <property type="entry name" value="FBOX"/>
    <property type="match status" value="1"/>
</dbReference>
<protein>
    <submittedName>
        <fullName evidence="3">U3 small nucleolar RNA-associated protein</fullName>
    </submittedName>
</protein>
<dbReference type="InterPro" id="IPR036404">
    <property type="entry name" value="Jacalin-like_lectin_dom_sf"/>
</dbReference>
<feature type="region of interest" description="Disordered" evidence="1">
    <location>
        <begin position="708"/>
        <end position="733"/>
    </location>
</feature>
<dbReference type="EMBL" id="JAVDPF010000004">
    <property type="protein sequence ID" value="KAL1884645.1"/>
    <property type="molecule type" value="Genomic_DNA"/>
</dbReference>
<gene>
    <name evidence="3" type="primary">UTP4_2</name>
    <name evidence="3" type="ORF">Plec18167_002237</name>
</gene>
<proteinExistence type="predicted"/>
<evidence type="ECO:0000313" key="4">
    <source>
        <dbReference type="Proteomes" id="UP001583193"/>
    </source>
</evidence>
<dbReference type="SUPFAM" id="SSF51101">
    <property type="entry name" value="Mannose-binding lectins"/>
    <property type="match status" value="1"/>
</dbReference>
<accession>A0ABR3Y9L2</accession>
<comment type="caution">
    <text evidence="3">The sequence shown here is derived from an EMBL/GenBank/DDBJ whole genome shotgun (WGS) entry which is preliminary data.</text>
</comment>
<sequence>MGNSWRREFRAIRCNTDPDLDVGPFLTGVGGYLARDREVSAPSDPNRHWDDTTYQYTQEDAFPPLLAVRGRPHPQNVRPGWIRPGFILHDTCWELLQKMLRPSSVPLERLYNICLSCPAHEKGWLDWGHDYGSLMDRLPSDHYPWEDVYVIGFIKRYLGDEHSPLTYFKSDPLRVPELQQALASSRERLEKSSLAPISPVFRGQPDCFQRLPQELLEHIQMLLPSSSVSRLRTVSRSFASLPLSQAFWASRFERSRERGFVFEATDPVWSDILEQRSRDWKVLYQKTTLNAASSRGMMNRKRIWESNRELVDLLLQEPLTGSDLEISKHGIPGDMPQGKDDWRAAGGDFRSRTSDFSPSGMPCRAIFEQTLTVPKSLSQVRISICAFRGKRFICGLRFIADNEEDALLGYILPNSETEIDIHGLNGRLNGFILAIGPRGIHALRVTTTAGNISHWVGNPDDFPQTTRLCMTKPLDSLRAFVDGFKLVSLAVPTASEPLFGDDPVHEHLPLRFTGLWYPSIPAEHLDIHEAAFAGRNISLYDYRPIVHVMFGGSNGEYLKYLTKISVTVSRAAIVGIDFHYTPDAPLRMIRSCHSTSSADDSVRTPFSINGPDGERLTRIQADGDFFLSPSGSGFYKYGAISSLTVTTNYSRSFTFEPSALPLLSLPSGPHVRQRPRKVEIGNTKTITGICFMHDPAFGMISLGPISEDLNREPSSSPEKSLETIFAEKMAQSS</sequence>
<dbReference type="InterPro" id="IPR001810">
    <property type="entry name" value="F-box_dom"/>
</dbReference>
<dbReference type="Proteomes" id="UP001583193">
    <property type="component" value="Unassembled WGS sequence"/>
</dbReference>
<name>A0ABR3Y9L2_9EURO</name>
<dbReference type="Pfam" id="PF24539">
    <property type="entry name" value="DUF7600"/>
    <property type="match status" value="1"/>
</dbReference>
<evidence type="ECO:0000259" key="2">
    <source>
        <dbReference type="PROSITE" id="PS50181"/>
    </source>
</evidence>
<organism evidence="3 4">
    <name type="scientific">Paecilomyces lecythidis</name>
    <dbReference type="NCBI Taxonomy" id="3004212"/>
    <lineage>
        <taxon>Eukaryota</taxon>
        <taxon>Fungi</taxon>
        <taxon>Dikarya</taxon>
        <taxon>Ascomycota</taxon>
        <taxon>Pezizomycotina</taxon>
        <taxon>Eurotiomycetes</taxon>
        <taxon>Eurotiomycetidae</taxon>
        <taxon>Eurotiales</taxon>
        <taxon>Thermoascaceae</taxon>
        <taxon>Paecilomyces</taxon>
    </lineage>
</organism>
<keyword evidence="4" id="KW-1185">Reference proteome</keyword>